<organism evidence="2 3">
    <name type="scientific">Olpidium bornovanus</name>
    <dbReference type="NCBI Taxonomy" id="278681"/>
    <lineage>
        <taxon>Eukaryota</taxon>
        <taxon>Fungi</taxon>
        <taxon>Fungi incertae sedis</taxon>
        <taxon>Olpidiomycota</taxon>
        <taxon>Olpidiomycotina</taxon>
        <taxon>Olpidiomycetes</taxon>
        <taxon>Olpidiales</taxon>
        <taxon>Olpidiaceae</taxon>
        <taxon>Olpidium</taxon>
    </lineage>
</organism>
<evidence type="ECO:0000313" key="3">
    <source>
        <dbReference type="Proteomes" id="UP000673691"/>
    </source>
</evidence>
<gene>
    <name evidence="2" type="ORF">BJ554DRAFT_3767</name>
</gene>
<dbReference type="EMBL" id="JAEFCI010001685">
    <property type="protein sequence ID" value="KAG5462735.1"/>
    <property type="molecule type" value="Genomic_DNA"/>
</dbReference>
<feature type="region of interest" description="Disordered" evidence="1">
    <location>
        <begin position="56"/>
        <end position="83"/>
    </location>
</feature>
<evidence type="ECO:0000256" key="1">
    <source>
        <dbReference type="SAM" id="MobiDB-lite"/>
    </source>
</evidence>
<sequence length="189" mass="22058">MPNNDFAPDSVKPAHSRHKRTPVNVIDDKSSGSGYLVNRMIAFLYPRPVHSSSLPSAPSSFSADQAESGERLDHDSPFPTETDCTQKTNHPCCKFLALRILPRNLQWQDQPVSFKWSLYFLDEAKITIFLGYRKPAIGVWPMTWFKNAGRNSFFQKLNELVIMRSRYWNWLELPQKMLNGKNHHWRHYH</sequence>
<keyword evidence="3" id="KW-1185">Reference proteome</keyword>
<comment type="caution">
    <text evidence="2">The sequence shown here is derived from an EMBL/GenBank/DDBJ whole genome shotgun (WGS) entry which is preliminary data.</text>
</comment>
<reference evidence="2 3" key="1">
    <citation type="journal article" name="Sci. Rep.">
        <title>Genome-scale phylogenetic analyses confirm Olpidium as the closest living zoosporic fungus to the non-flagellated, terrestrial fungi.</title>
        <authorList>
            <person name="Chang Y."/>
            <person name="Rochon D."/>
            <person name="Sekimoto S."/>
            <person name="Wang Y."/>
            <person name="Chovatia M."/>
            <person name="Sandor L."/>
            <person name="Salamov A."/>
            <person name="Grigoriev I.V."/>
            <person name="Stajich J.E."/>
            <person name="Spatafora J.W."/>
        </authorList>
    </citation>
    <scope>NUCLEOTIDE SEQUENCE [LARGE SCALE GENOMIC DNA]</scope>
    <source>
        <strain evidence="2">S191</strain>
    </source>
</reference>
<evidence type="ECO:0000313" key="2">
    <source>
        <dbReference type="EMBL" id="KAG5462735.1"/>
    </source>
</evidence>
<accession>A0A8H8A0L6</accession>
<dbReference type="AlphaFoldDB" id="A0A8H8A0L6"/>
<dbReference type="Proteomes" id="UP000673691">
    <property type="component" value="Unassembled WGS sequence"/>
</dbReference>
<feature type="region of interest" description="Disordered" evidence="1">
    <location>
        <begin position="1"/>
        <end position="25"/>
    </location>
</feature>
<protein>
    <submittedName>
        <fullName evidence="2">Uncharacterized protein</fullName>
    </submittedName>
</protein>
<proteinExistence type="predicted"/>
<name>A0A8H8A0L6_9FUNG</name>